<feature type="domain" description="Protein kinase" evidence="14">
    <location>
        <begin position="1"/>
        <end position="239"/>
    </location>
</feature>
<keyword evidence="7" id="KW-0547">Nucleotide-binding</keyword>
<dbReference type="Gene3D" id="1.10.510.10">
    <property type="entry name" value="Transferase(Phosphotransferase) domain 1"/>
    <property type="match status" value="2"/>
</dbReference>
<organism evidence="15 16">
    <name type="scientific">Vitis vinifera</name>
    <name type="common">Grape</name>
    <dbReference type="NCBI Taxonomy" id="29760"/>
    <lineage>
        <taxon>Eukaryota</taxon>
        <taxon>Viridiplantae</taxon>
        <taxon>Streptophyta</taxon>
        <taxon>Embryophyta</taxon>
        <taxon>Tracheophyta</taxon>
        <taxon>Spermatophyta</taxon>
        <taxon>Magnoliopsida</taxon>
        <taxon>eudicotyledons</taxon>
        <taxon>Gunneridae</taxon>
        <taxon>Pentapetalae</taxon>
        <taxon>rosids</taxon>
        <taxon>Vitales</taxon>
        <taxon>Vitaceae</taxon>
        <taxon>Viteae</taxon>
        <taxon>Vitis</taxon>
    </lineage>
</organism>
<keyword evidence="6" id="KW-0732">Signal</keyword>
<dbReference type="PROSITE" id="PS00108">
    <property type="entry name" value="PROTEIN_KINASE_ST"/>
    <property type="match status" value="2"/>
</dbReference>
<sequence>MAKLQHKNLVRLLGCCVQGEERILLYEYMPNKSLDYFIFDQNRGALLAWDKRCEIVMGIARGLLYLHQDSRFQIIHRDLKTSNILLDDNLNPKISDFGLARIFGENEMETRTKRIIGTHGYMSPEYVIDGHFSIKSDVFSFGVLLLEIVSGKKNRGFSHPYHHHNLLGHAWLLWEQNKALELMDACLEDSCVASQVLRCIQVGLLCVQNLPADRPAMSSVIFMLGNEGATLPQPKHPGFFTERSSVDTDTMSGKIELHSENEVTISKLKAQGTEICNLRLTSRISKFRFPLDLVGNQIRRALLAWDKRCKIVTGIARGLLYLHQDSRFQIIHRDLKTSNILLDDNLNPKISDFGLARIFGENEMETRTKRIVGTYGYMSPEYVIDGHFSVKSDVFSFGVLLLEIVCGKKNRGFSHPDHHHNLLGHAWLLWEQNKALELMDACLEDSCVASQVLRCIQVGLLCVQNLPADRPAMSSVIFMLGNEGATLPQPKHPGFFTERSSVDTDTMSGKIELHSENAVTISMLKVENLLFSIKQRVYFDLQIHQRVAENPVAQLLQTGNLVLKDDIQESSQSYLWQSFDHPTDSMLAGMKIGRNLKIGLERYLKSWESVDDPSIRDFTYRIEVRGLPQMVVSMGSEKRHRSGPWNGTQNNGLPMGQLLYLLRMCCLYCMSLTMNHSGLLQRLVLHPRSSEWVVMYSNPDDPSDRYGQCGVNDICKINKSPICECLTGFAQKSQEKWKVLDASDGCMRRMSLGCHSGGVFVKVAGVKFPDLIRVSFA</sequence>
<evidence type="ECO:0000256" key="6">
    <source>
        <dbReference type="ARBA" id="ARBA00022729"/>
    </source>
</evidence>
<evidence type="ECO:0000256" key="12">
    <source>
        <dbReference type="ARBA" id="ARBA00023157"/>
    </source>
</evidence>
<dbReference type="InterPro" id="IPR008271">
    <property type="entry name" value="Ser/Thr_kinase_AS"/>
</dbReference>
<evidence type="ECO:0000256" key="11">
    <source>
        <dbReference type="ARBA" id="ARBA00023136"/>
    </source>
</evidence>
<name>A0ABY9DYR5_VITVI</name>
<dbReference type="EMBL" id="CP126666">
    <property type="protein sequence ID" value="WKA12272.1"/>
    <property type="molecule type" value="Genomic_DNA"/>
</dbReference>
<dbReference type="Pfam" id="PF00069">
    <property type="entry name" value="Pkinase"/>
    <property type="match status" value="1"/>
</dbReference>
<evidence type="ECO:0000256" key="1">
    <source>
        <dbReference type="ARBA" id="ARBA00004251"/>
    </source>
</evidence>
<dbReference type="InterPro" id="IPR001245">
    <property type="entry name" value="Ser-Thr/Tyr_kinase_cat_dom"/>
</dbReference>
<keyword evidence="11" id="KW-0472">Membrane</keyword>
<accession>A0ABY9DYR5</accession>
<dbReference type="SUPFAM" id="SSF56112">
    <property type="entry name" value="Protein kinase-like (PK-like)"/>
    <property type="match status" value="2"/>
</dbReference>
<dbReference type="Pfam" id="PF07714">
    <property type="entry name" value="PK_Tyr_Ser-Thr"/>
    <property type="match status" value="1"/>
</dbReference>
<feature type="domain" description="Protein kinase" evidence="14">
    <location>
        <begin position="217"/>
        <end position="495"/>
    </location>
</feature>
<reference evidence="15 16" key="1">
    <citation type="journal article" date="2023" name="Hortic Res">
        <title>The complete reference genome for grapevine (Vitis vinifera L.) genetics and breeding.</title>
        <authorList>
            <person name="Shi X."/>
            <person name="Cao S."/>
            <person name="Wang X."/>
            <person name="Huang S."/>
            <person name="Wang Y."/>
            <person name="Liu Z."/>
            <person name="Liu W."/>
            <person name="Leng X."/>
            <person name="Peng Y."/>
            <person name="Wang N."/>
            <person name="Wang Y."/>
            <person name="Ma Z."/>
            <person name="Xu X."/>
            <person name="Zhang F."/>
            <person name="Xue H."/>
            <person name="Zhong H."/>
            <person name="Wang Y."/>
            <person name="Zhang K."/>
            <person name="Velt A."/>
            <person name="Avia K."/>
            <person name="Holtgrawe D."/>
            <person name="Grimplet J."/>
            <person name="Matus J.T."/>
            <person name="Ware D."/>
            <person name="Wu X."/>
            <person name="Wang H."/>
            <person name="Liu C."/>
            <person name="Fang Y."/>
            <person name="Rustenholz C."/>
            <person name="Cheng Z."/>
            <person name="Xiao H."/>
            <person name="Zhou Y."/>
        </authorList>
    </citation>
    <scope>NUCLEOTIDE SEQUENCE [LARGE SCALE GENOMIC DNA]</scope>
    <source>
        <strain evidence="16">cv. Pinot noir / PN40024</strain>
        <tissue evidence="15">Leaf</tissue>
    </source>
</reference>
<dbReference type="SUPFAM" id="SSF51110">
    <property type="entry name" value="alpha-D-mannose-specific plant lectins"/>
    <property type="match status" value="1"/>
</dbReference>
<dbReference type="InterPro" id="IPR001480">
    <property type="entry name" value="Bulb-type_lectin_dom"/>
</dbReference>
<keyword evidence="5" id="KW-0812">Transmembrane</keyword>
<dbReference type="InterPro" id="IPR011009">
    <property type="entry name" value="Kinase-like_dom_sf"/>
</dbReference>
<gene>
    <name evidence="15" type="ORF">VitviT2T_029681</name>
</gene>
<dbReference type="InterPro" id="IPR036426">
    <property type="entry name" value="Bulb-type_lectin_dom_sf"/>
</dbReference>
<dbReference type="SMART" id="SM00220">
    <property type="entry name" value="S_TKc"/>
    <property type="match status" value="1"/>
</dbReference>
<protein>
    <recommendedName>
        <fullName evidence="14">Protein kinase domain-containing protein</fullName>
    </recommendedName>
</protein>
<keyword evidence="2" id="KW-1003">Cell membrane</keyword>
<dbReference type="Pfam" id="PF00954">
    <property type="entry name" value="S_locus_glycop"/>
    <property type="match status" value="1"/>
</dbReference>
<evidence type="ECO:0000259" key="14">
    <source>
        <dbReference type="PROSITE" id="PS50011"/>
    </source>
</evidence>
<dbReference type="PANTHER" id="PTHR27002">
    <property type="entry name" value="RECEPTOR-LIKE SERINE/THREONINE-PROTEIN KINASE SD1-8"/>
    <property type="match status" value="1"/>
</dbReference>
<keyword evidence="16" id="KW-1185">Reference proteome</keyword>
<dbReference type="Proteomes" id="UP001227230">
    <property type="component" value="Chromosome 19"/>
</dbReference>
<comment type="subcellular location">
    <subcellularLocation>
        <location evidence="1">Cell membrane</location>
        <topology evidence="1">Single-pass type I membrane protein</topology>
    </subcellularLocation>
</comment>
<keyword evidence="8" id="KW-0418">Kinase</keyword>
<dbReference type="InterPro" id="IPR021820">
    <property type="entry name" value="S-locus_recpt_kinase_C"/>
</dbReference>
<dbReference type="Gene3D" id="3.30.200.20">
    <property type="entry name" value="Phosphorylase Kinase, domain 1"/>
    <property type="match status" value="1"/>
</dbReference>
<keyword evidence="12" id="KW-1015">Disulfide bond</keyword>
<evidence type="ECO:0000256" key="13">
    <source>
        <dbReference type="ARBA" id="ARBA00023180"/>
    </source>
</evidence>
<keyword evidence="10" id="KW-1133">Transmembrane helix</keyword>
<evidence type="ECO:0000256" key="3">
    <source>
        <dbReference type="ARBA" id="ARBA00022527"/>
    </source>
</evidence>
<dbReference type="Pfam" id="PF11883">
    <property type="entry name" value="DUF3403"/>
    <property type="match status" value="2"/>
</dbReference>
<dbReference type="Pfam" id="PF01453">
    <property type="entry name" value="B_lectin"/>
    <property type="match status" value="1"/>
</dbReference>
<evidence type="ECO:0000256" key="4">
    <source>
        <dbReference type="ARBA" id="ARBA00022679"/>
    </source>
</evidence>
<evidence type="ECO:0000256" key="5">
    <source>
        <dbReference type="ARBA" id="ARBA00022692"/>
    </source>
</evidence>
<keyword evidence="3" id="KW-0723">Serine/threonine-protein kinase</keyword>
<keyword evidence="9" id="KW-0067">ATP-binding</keyword>
<evidence type="ECO:0000256" key="7">
    <source>
        <dbReference type="ARBA" id="ARBA00022741"/>
    </source>
</evidence>
<evidence type="ECO:0000256" key="2">
    <source>
        <dbReference type="ARBA" id="ARBA00022475"/>
    </source>
</evidence>
<evidence type="ECO:0000256" key="9">
    <source>
        <dbReference type="ARBA" id="ARBA00022840"/>
    </source>
</evidence>
<evidence type="ECO:0000313" key="15">
    <source>
        <dbReference type="EMBL" id="WKA12272.1"/>
    </source>
</evidence>
<dbReference type="InterPro" id="IPR000858">
    <property type="entry name" value="S_locus_glycoprot_dom"/>
</dbReference>
<keyword evidence="13" id="KW-0325">Glycoprotein</keyword>
<evidence type="ECO:0000313" key="16">
    <source>
        <dbReference type="Proteomes" id="UP001227230"/>
    </source>
</evidence>
<evidence type="ECO:0000256" key="8">
    <source>
        <dbReference type="ARBA" id="ARBA00022777"/>
    </source>
</evidence>
<dbReference type="PANTHER" id="PTHR27002:SF214">
    <property type="entry name" value="RECEPTOR-LIKE SERINE_THREONINE-PROTEIN KINASE"/>
    <property type="match status" value="1"/>
</dbReference>
<dbReference type="PROSITE" id="PS50011">
    <property type="entry name" value="PROTEIN_KINASE_DOM"/>
    <property type="match status" value="2"/>
</dbReference>
<dbReference type="InterPro" id="IPR000719">
    <property type="entry name" value="Prot_kinase_dom"/>
</dbReference>
<proteinExistence type="predicted"/>
<keyword evidence="4" id="KW-0808">Transferase</keyword>
<evidence type="ECO:0000256" key="10">
    <source>
        <dbReference type="ARBA" id="ARBA00022989"/>
    </source>
</evidence>